<proteinExistence type="predicted"/>
<sequence>MNCVKFKETTLSYEDSRAQCQAFNADLYVVGDFAGMVEHIAIELAGVQGRVWVGFKDDTWLDGEAVDSTQVENPTGCGYVEVSAEGDGRLGRIDCAKEMNYLCLRYNQSP</sequence>
<comment type="caution">
    <text evidence="2">The sequence shown here is derived from an EMBL/GenBank/DDBJ whole genome shotgun (WGS) entry which is preliminary data.</text>
</comment>
<dbReference type="AlphaFoldDB" id="A0AAE1PTB7"/>
<dbReference type="InterPro" id="IPR016186">
    <property type="entry name" value="C-type_lectin-like/link_sf"/>
</dbReference>
<dbReference type="Gene3D" id="3.10.100.10">
    <property type="entry name" value="Mannose-Binding Protein A, subunit A"/>
    <property type="match status" value="1"/>
</dbReference>
<evidence type="ECO:0000313" key="3">
    <source>
        <dbReference type="EMBL" id="KAK4319754.1"/>
    </source>
</evidence>
<evidence type="ECO:0000313" key="2">
    <source>
        <dbReference type="EMBL" id="KAK4313778.1"/>
    </source>
</evidence>
<dbReference type="InterPro" id="IPR001304">
    <property type="entry name" value="C-type_lectin-like"/>
</dbReference>
<dbReference type="EMBL" id="JAWZYT010001271">
    <property type="protein sequence ID" value="KAK4313778.1"/>
    <property type="molecule type" value="Genomic_DNA"/>
</dbReference>
<dbReference type="EMBL" id="JAWZYT010000730">
    <property type="protein sequence ID" value="KAK4319754.1"/>
    <property type="molecule type" value="Genomic_DNA"/>
</dbReference>
<dbReference type="InterPro" id="IPR016187">
    <property type="entry name" value="CTDL_fold"/>
</dbReference>
<dbReference type="Proteomes" id="UP001292094">
    <property type="component" value="Unassembled WGS sequence"/>
</dbReference>
<protein>
    <recommendedName>
        <fullName evidence="1">C-type lectin domain-containing protein</fullName>
    </recommendedName>
</protein>
<evidence type="ECO:0000313" key="4">
    <source>
        <dbReference type="Proteomes" id="UP001292094"/>
    </source>
</evidence>
<name>A0AAE1PTB7_9EUCA</name>
<organism evidence="2 4">
    <name type="scientific">Petrolisthes manimaculis</name>
    <dbReference type="NCBI Taxonomy" id="1843537"/>
    <lineage>
        <taxon>Eukaryota</taxon>
        <taxon>Metazoa</taxon>
        <taxon>Ecdysozoa</taxon>
        <taxon>Arthropoda</taxon>
        <taxon>Crustacea</taxon>
        <taxon>Multicrustacea</taxon>
        <taxon>Malacostraca</taxon>
        <taxon>Eumalacostraca</taxon>
        <taxon>Eucarida</taxon>
        <taxon>Decapoda</taxon>
        <taxon>Pleocyemata</taxon>
        <taxon>Anomura</taxon>
        <taxon>Galatheoidea</taxon>
        <taxon>Porcellanidae</taxon>
        <taxon>Petrolisthes</taxon>
    </lineage>
</organism>
<accession>A0AAE1PTB7</accession>
<feature type="domain" description="C-type lectin" evidence="1">
    <location>
        <begin position="1"/>
        <end position="104"/>
    </location>
</feature>
<dbReference type="SUPFAM" id="SSF56436">
    <property type="entry name" value="C-type lectin-like"/>
    <property type="match status" value="1"/>
</dbReference>
<reference evidence="2" key="1">
    <citation type="submission" date="2023-11" db="EMBL/GenBank/DDBJ databases">
        <title>Genome assemblies of two species of porcelain crab, Petrolisthes cinctipes and Petrolisthes manimaculis (Anomura: Porcellanidae).</title>
        <authorList>
            <person name="Angst P."/>
        </authorList>
    </citation>
    <scope>NUCLEOTIDE SEQUENCE</scope>
    <source>
        <strain evidence="2">PB745_02</strain>
        <tissue evidence="2">Gill</tissue>
    </source>
</reference>
<gene>
    <name evidence="3" type="ORF">Pmani_009341</name>
    <name evidence="2" type="ORF">Pmani_014901</name>
</gene>
<dbReference type="PROSITE" id="PS50041">
    <property type="entry name" value="C_TYPE_LECTIN_2"/>
    <property type="match status" value="1"/>
</dbReference>
<evidence type="ECO:0000259" key="1">
    <source>
        <dbReference type="PROSITE" id="PS50041"/>
    </source>
</evidence>
<keyword evidence="4" id="KW-1185">Reference proteome</keyword>
<dbReference type="CDD" id="cd00037">
    <property type="entry name" value="CLECT"/>
    <property type="match status" value="1"/>
</dbReference>